<gene>
    <name evidence="5" type="ORF">TrLO_g1161</name>
</gene>
<feature type="domain" description="Cilium assembly protein DZIP1 N-terminal" evidence="4">
    <location>
        <begin position="33"/>
        <end position="147"/>
    </location>
</feature>
<dbReference type="Pfam" id="PF13815">
    <property type="entry name" value="Dzip-like_N"/>
    <property type="match status" value="1"/>
</dbReference>
<dbReference type="EMBL" id="BRXW01000195">
    <property type="protein sequence ID" value="GMI13594.1"/>
    <property type="molecule type" value="Genomic_DNA"/>
</dbReference>
<evidence type="ECO:0000313" key="6">
    <source>
        <dbReference type="Proteomes" id="UP001165122"/>
    </source>
</evidence>
<dbReference type="InterPro" id="IPR032714">
    <property type="entry name" value="DZIP1_N"/>
</dbReference>
<keyword evidence="6" id="KW-1185">Reference proteome</keyword>
<proteinExistence type="predicted"/>
<dbReference type="PANTHER" id="PTHR21502:SF3">
    <property type="entry name" value="CILIUM ASSEMBLY PROTEIN DZIP1L"/>
    <property type="match status" value="1"/>
</dbReference>
<evidence type="ECO:0000313" key="5">
    <source>
        <dbReference type="EMBL" id="GMI13594.1"/>
    </source>
</evidence>
<evidence type="ECO:0000256" key="2">
    <source>
        <dbReference type="SAM" id="Coils"/>
    </source>
</evidence>
<accession>A0A9W7KW14</accession>
<dbReference type="Proteomes" id="UP001165122">
    <property type="component" value="Unassembled WGS sequence"/>
</dbReference>
<dbReference type="InterPro" id="IPR051241">
    <property type="entry name" value="DZIP_RILPL"/>
</dbReference>
<dbReference type="GO" id="GO:0005737">
    <property type="term" value="C:cytoplasm"/>
    <property type="evidence" value="ECO:0007669"/>
    <property type="project" value="UniProtKB-SubCell"/>
</dbReference>
<evidence type="ECO:0000256" key="3">
    <source>
        <dbReference type="SAM" id="MobiDB-lite"/>
    </source>
</evidence>
<feature type="region of interest" description="Disordered" evidence="3">
    <location>
        <begin position="1"/>
        <end position="30"/>
    </location>
</feature>
<organism evidence="5 6">
    <name type="scientific">Triparma laevis f. longispina</name>
    <dbReference type="NCBI Taxonomy" id="1714387"/>
    <lineage>
        <taxon>Eukaryota</taxon>
        <taxon>Sar</taxon>
        <taxon>Stramenopiles</taxon>
        <taxon>Ochrophyta</taxon>
        <taxon>Bolidophyceae</taxon>
        <taxon>Parmales</taxon>
        <taxon>Triparmaceae</taxon>
        <taxon>Triparma</taxon>
    </lineage>
</organism>
<keyword evidence="1 2" id="KW-0175">Coiled coil</keyword>
<sequence length="422" mass="46071">MSDPIGLGVSGQWGARHHPASQINRQTPPPSGFRFEIGSAPIDWVKIARAPLNTIQRRGDAQTLSTYLGSVALGDLKGVDCAHPALLKSWKLAQLSSQYLLHTQTLLESQLNLMSADLSGLDKMTSKENQRLKNKELKINELKKEERSQKRLINTYHRMLKQHNPELAKRVVSHGDGRISLVEKGNTYEGGEGVTGVKTGVKMFEDGGVDDFYTEFDIGGGGGSLTLNSSKKKKASKKVDQMTMKMTYDDVFGVGLSVYSQFIKKTPSAITKQILEDPGLIQLPPGCEGIVSEVMSKAAGEKSGEVESGEWERLELEIRRRVGVMKEKDAERKLRDLEVEVEEENNGGGFGTPKKSPVGGGAQSPEGKKIRQSLDGMYSREEKEEALKSMHIGESPIVEAMRSSGEFHSLIGASIGDGGDSD</sequence>
<dbReference type="OrthoDB" id="515971at2759"/>
<reference evidence="6" key="1">
    <citation type="journal article" date="2023" name="Commun. Biol.">
        <title>Genome analysis of Parmales, the sister group of diatoms, reveals the evolutionary specialization of diatoms from phago-mixotrophs to photoautotrophs.</title>
        <authorList>
            <person name="Ban H."/>
            <person name="Sato S."/>
            <person name="Yoshikawa S."/>
            <person name="Yamada K."/>
            <person name="Nakamura Y."/>
            <person name="Ichinomiya M."/>
            <person name="Sato N."/>
            <person name="Blanc-Mathieu R."/>
            <person name="Endo H."/>
            <person name="Kuwata A."/>
            <person name="Ogata H."/>
        </authorList>
    </citation>
    <scope>NUCLEOTIDE SEQUENCE [LARGE SCALE GENOMIC DNA]</scope>
    <source>
        <strain evidence="6">NIES 3700</strain>
    </source>
</reference>
<name>A0A9W7KW14_9STRA</name>
<feature type="coiled-coil region" evidence="2">
    <location>
        <begin position="125"/>
        <end position="152"/>
    </location>
</feature>
<evidence type="ECO:0000256" key="1">
    <source>
        <dbReference type="ARBA" id="ARBA00023054"/>
    </source>
</evidence>
<protein>
    <recommendedName>
        <fullName evidence="4">Cilium assembly protein DZIP1 N-terminal domain-containing protein</fullName>
    </recommendedName>
</protein>
<comment type="caution">
    <text evidence="5">The sequence shown here is derived from an EMBL/GenBank/DDBJ whole genome shotgun (WGS) entry which is preliminary data.</text>
</comment>
<feature type="region of interest" description="Disordered" evidence="3">
    <location>
        <begin position="339"/>
        <end position="381"/>
    </location>
</feature>
<evidence type="ECO:0000259" key="4">
    <source>
        <dbReference type="Pfam" id="PF13815"/>
    </source>
</evidence>
<dbReference type="AlphaFoldDB" id="A0A9W7KW14"/>
<dbReference type="GO" id="GO:0008270">
    <property type="term" value="F:zinc ion binding"/>
    <property type="evidence" value="ECO:0007669"/>
    <property type="project" value="UniProtKB-KW"/>
</dbReference>
<dbReference type="PANTHER" id="PTHR21502">
    <property type="entry name" value="ZINC FINGER PROTEIN DZIP1"/>
    <property type="match status" value="1"/>
</dbReference>